<sequence>MKECETKIGLNELNRIAVICNGCGTTVEINVSQFNLEFANCNCRICHDTKLFGGDIKNEASEIHKMTRFMSQLKDFADKPLKFADVKFVIREESEDQTAGQSSDASDASDAKS</sequence>
<evidence type="ECO:0000313" key="2">
    <source>
        <dbReference type="EMBL" id="GAA4465348.1"/>
    </source>
</evidence>
<evidence type="ECO:0000313" key="3">
    <source>
        <dbReference type="Proteomes" id="UP001500840"/>
    </source>
</evidence>
<protein>
    <submittedName>
        <fullName evidence="2">Uncharacterized protein</fullName>
    </submittedName>
</protein>
<organism evidence="2 3">
    <name type="scientific">Novipirellula rosea</name>
    <dbReference type="NCBI Taxonomy" id="1031540"/>
    <lineage>
        <taxon>Bacteria</taxon>
        <taxon>Pseudomonadati</taxon>
        <taxon>Planctomycetota</taxon>
        <taxon>Planctomycetia</taxon>
        <taxon>Pirellulales</taxon>
        <taxon>Pirellulaceae</taxon>
        <taxon>Novipirellula</taxon>
    </lineage>
</organism>
<dbReference type="EMBL" id="BAABGA010000074">
    <property type="protein sequence ID" value="GAA4465348.1"/>
    <property type="molecule type" value="Genomic_DNA"/>
</dbReference>
<keyword evidence="3" id="KW-1185">Reference proteome</keyword>
<accession>A0ABP8ND46</accession>
<gene>
    <name evidence="2" type="ORF">GCM10023156_52980</name>
</gene>
<dbReference type="RefSeq" id="WP_345326819.1">
    <property type="nucleotide sequence ID" value="NZ_BAABGA010000074.1"/>
</dbReference>
<name>A0ABP8ND46_9BACT</name>
<reference evidence="3" key="1">
    <citation type="journal article" date="2019" name="Int. J. Syst. Evol. Microbiol.">
        <title>The Global Catalogue of Microorganisms (GCM) 10K type strain sequencing project: providing services to taxonomists for standard genome sequencing and annotation.</title>
        <authorList>
            <consortium name="The Broad Institute Genomics Platform"/>
            <consortium name="The Broad Institute Genome Sequencing Center for Infectious Disease"/>
            <person name="Wu L."/>
            <person name="Ma J."/>
        </authorList>
    </citation>
    <scope>NUCLEOTIDE SEQUENCE [LARGE SCALE GENOMIC DNA]</scope>
    <source>
        <strain evidence="3">JCM 17759</strain>
    </source>
</reference>
<feature type="region of interest" description="Disordered" evidence="1">
    <location>
        <begin position="93"/>
        <end position="113"/>
    </location>
</feature>
<dbReference type="Proteomes" id="UP001500840">
    <property type="component" value="Unassembled WGS sequence"/>
</dbReference>
<evidence type="ECO:0000256" key="1">
    <source>
        <dbReference type="SAM" id="MobiDB-lite"/>
    </source>
</evidence>
<comment type="caution">
    <text evidence="2">The sequence shown here is derived from an EMBL/GenBank/DDBJ whole genome shotgun (WGS) entry which is preliminary data.</text>
</comment>
<proteinExistence type="predicted"/>
<feature type="compositionally biased region" description="Low complexity" evidence="1">
    <location>
        <begin position="102"/>
        <end position="113"/>
    </location>
</feature>